<protein>
    <submittedName>
        <fullName evidence="2">Uncharacterized protein</fullName>
    </submittedName>
</protein>
<feature type="region of interest" description="Disordered" evidence="1">
    <location>
        <begin position="160"/>
        <end position="258"/>
    </location>
</feature>
<name>C4JHH0_UNCRE</name>
<dbReference type="KEGG" id="ure:UREG_01333"/>
<feature type="compositionally biased region" description="Low complexity" evidence="1">
    <location>
        <begin position="95"/>
        <end position="126"/>
    </location>
</feature>
<dbReference type="VEuPathDB" id="FungiDB:UREG_01333"/>
<evidence type="ECO:0000313" key="2">
    <source>
        <dbReference type="EMBL" id="EEP76484.1"/>
    </source>
</evidence>
<dbReference type="SUPFAM" id="SSF52833">
    <property type="entry name" value="Thioredoxin-like"/>
    <property type="match status" value="1"/>
</dbReference>
<dbReference type="GeneID" id="8442661"/>
<dbReference type="OMA" id="TKTEPMK"/>
<dbReference type="RefSeq" id="XP_002541817.1">
    <property type="nucleotide sequence ID" value="XM_002541771.1"/>
</dbReference>
<organism evidence="2 3">
    <name type="scientific">Uncinocarpus reesii (strain UAMH 1704)</name>
    <dbReference type="NCBI Taxonomy" id="336963"/>
    <lineage>
        <taxon>Eukaryota</taxon>
        <taxon>Fungi</taxon>
        <taxon>Dikarya</taxon>
        <taxon>Ascomycota</taxon>
        <taxon>Pezizomycotina</taxon>
        <taxon>Eurotiomycetes</taxon>
        <taxon>Eurotiomycetidae</taxon>
        <taxon>Onygenales</taxon>
        <taxon>Onygenaceae</taxon>
        <taxon>Uncinocarpus</taxon>
    </lineage>
</organism>
<dbReference type="InterPro" id="IPR036249">
    <property type="entry name" value="Thioredoxin-like_sf"/>
</dbReference>
<evidence type="ECO:0000256" key="1">
    <source>
        <dbReference type="SAM" id="MobiDB-lite"/>
    </source>
</evidence>
<feature type="compositionally biased region" description="Polar residues" evidence="1">
    <location>
        <begin position="132"/>
        <end position="141"/>
    </location>
</feature>
<dbReference type="HOGENOM" id="CLU_033575_5_0_1"/>
<dbReference type="eggNOG" id="KOG1181">
    <property type="taxonomic scope" value="Eukaryota"/>
</dbReference>
<dbReference type="Proteomes" id="UP000002058">
    <property type="component" value="Unassembled WGS sequence"/>
</dbReference>
<reference evidence="3" key="1">
    <citation type="journal article" date="2009" name="Genome Res.">
        <title>Comparative genomic analyses of the human fungal pathogens Coccidioides and their relatives.</title>
        <authorList>
            <person name="Sharpton T.J."/>
            <person name="Stajich J.E."/>
            <person name="Rounsley S.D."/>
            <person name="Gardner M.J."/>
            <person name="Wortman J.R."/>
            <person name="Jordar V.S."/>
            <person name="Maiti R."/>
            <person name="Kodira C.D."/>
            <person name="Neafsey D.E."/>
            <person name="Zeng Q."/>
            <person name="Hung C.-Y."/>
            <person name="McMahan C."/>
            <person name="Muszewska A."/>
            <person name="Grynberg M."/>
            <person name="Mandel M.A."/>
            <person name="Kellner E.M."/>
            <person name="Barker B.M."/>
            <person name="Galgiani J.N."/>
            <person name="Orbach M.J."/>
            <person name="Kirkland T.N."/>
            <person name="Cole G.T."/>
            <person name="Henn M.R."/>
            <person name="Birren B.W."/>
            <person name="Taylor J.W."/>
        </authorList>
    </citation>
    <scope>NUCLEOTIDE SEQUENCE [LARGE SCALE GENOMIC DNA]</scope>
    <source>
        <strain evidence="3">UAMH 1704</strain>
    </source>
</reference>
<accession>C4JHH0</accession>
<feature type="compositionally biased region" description="Basic and acidic residues" evidence="1">
    <location>
        <begin position="246"/>
        <end position="258"/>
    </location>
</feature>
<dbReference type="InParanoid" id="C4JHH0"/>
<dbReference type="EMBL" id="CH476615">
    <property type="protein sequence ID" value="EEP76484.1"/>
    <property type="molecule type" value="Genomic_DNA"/>
</dbReference>
<dbReference type="AlphaFoldDB" id="C4JHH0"/>
<evidence type="ECO:0000313" key="3">
    <source>
        <dbReference type="Proteomes" id="UP000002058"/>
    </source>
</evidence>
<dbReference type="Gene3D" id="3.40.30.10">
    <property type="entry name" value="Glutaredoxin"/>
    <property type="match status" value="1"/>
</dbReference>
<sequence>MPDHSPSYSQDDPTLYLFTSLTAGSSHIITATSRLETILKANKIAFRAIDAATDDKARTLWGRKSKGRKLPGLDIEQIEEWNEYGELQDQLRADPSSAAIEPSPAPSTTTTSIPSRPTPVTVSSTPHIQIVGTPSRTPSAQSKREDRLTLALRQASEEAAAKAKETARVRVGAVSPSSMRAAEQAVAAKAVEERSAEPEVPSGGKGEESKTQAEPQPESATIKDDGGEPAKKDGPAPELSEDAVDDETRKDKPDSSQQ</sequence>
<gene>
    <name evidence="2" type="ORF">UREG_01333</name>
</gene>
<feature type="region of interest" description="Disordered" evidence="1">
    <location>
        <begin position="93"/>
        <end position="147"/>
    </location>
</feature>
<feature type="compositionally biased region" description="Basic and acidic residues" evidence="1">
    <location>
        <begin position="221"/>
        <end position="235"/>
    </location>
</feature>
<dbReference type="OrthoDB" id="9932926at2759"/>
<proteinExistence type="predicted"/>
<dbReference type="STRING" id="336963.C4JHH0"/>
<keyword evidence="3" id="KW-1185">Reference proteome</keyword>